<reference evidence="15 16" key="1">
    <citation type="submission" date="2023-09" db="EMBL/GenBank/DDBJ databases">
        <title>Nesidiocoris tenuis whole genome shotgun sequence.</title>
        <authorList>
            <person name="Shibata T."/>
            <person name="Shimoda M."/>
            <person name="Kobayashi T."/>
            <person name="Uehara T."/>
        </authorList>
    </citation>
    <scope>NUCLEOTIDE SEQUENCE [LARGE SCALE GENOMIC DNA]</scope>
    <source>
        <strain evidence="15 16">Japan</strain>
    </source>
</reference>
<sequence>MLDNSVQIFMALFGGYVVTSMFLLRHPSLLHKKKKIKFTCRHISHRGGAGEGYENTLSTFRRALAIGTEMLELDCQLTKDRKVVVCHDNNLMRAAGINRNISDLDYKDLPPLKSRIPVDFDPGTTFSGSESEEERRIPLLLDVFKSFPRTPINIDVKINNDHLIGEINRLITDFRREDITVWGSFSDIITEKCYKTNPRINLLFSLKQVVRLIALFYSGLLPFFPIKETHFEIFQPSMYLHPSWRKHCKKSDGHFLVFWSPILVQYVERLLMNKSLFQHLNKRGIQTYVWVINDETQFKKLYDLGVAGIMTDYPTKLKIFLDQNPEYNNNIGESSCTATSAN</sequence>
<dbReference type="PANTHER" id="PTHR42758">
    <property type="entry name" value="PHOSPHATIDYLGLYCEROL PHOSPHOLIPASE C"/>
    <property type="match status" value="1"/>
</dbReference>
<evidence type="ECO:0000256" key="6">
    <source>
        <dbReference type="ARBA" id="ARBA00023098"/>
    </source>
</evidence>
<keyword evidence="16" id="KW-1185">Reference proteome</keyword>
<keyword evidence="6" id="KW-0443">Lipid metabolism</keyword>
<dbReference type="PROSITE" id="PS51704">
    <property type="entry name" value="GP_PDE"/>
    <property type="match status" value="1"/>
</dbReference>
<comment type="catalytic activity">
    <reaction evidence="12">
        <text>N,1-di-(9Z-octadecenoyl)-sn-glycero-3-phosphoethanolamine + H2O = N-(9Z-octadecenoyl) ethanolamine + 1-(9Z-octadecenoyl)-sn-glycero-3-phosphate + H(+)</text>
        <dbReference type="Rhea" id="RHEA:56460"/>
        <dbReference type="ChEBI" id="CHEBI:15377"/>
        <dbReference type="ChEBI" id="CHEBI:15378"/>
        <dbReference type="ChEBI" id="CHEBI:71466"/>
        <dbReference type="ChEBI" id="CHEBI:74544"/>
        <dbReference type="ChEBI" id="CHEBI:85222"/>
    </reaction>
    <physiologicalReaction direction="left-to-right" evidence="12">
        <dbReference type="Rhea" id="RHEA:56461"/>
    </physiologicalReaction>
</comment>
<dbReference type="SUPFAM" id="SSF51695">
    <property type="entry name" value="PLC-like phosphodiesterases"/>
    <property type="match status" value="1"/>
</dbReference>
<comment type="subcellular location">
    <subcellularLocation>
        <location evidence="1">Membrane</location>
    </subcellularLocation>
</comment>
<dbReference type="InterPro" id="IPR052271">
    <property type="entry name" value="GDPD-Related"/>
</dbReference>
<gene>
    <name evidence="15" type="ORF">NTJ_08316</name>
</gene>
<dbReference type="EMBL" id="AP028914">
    <property type="protein sequence ID" value="BES95509.1"/>
    <property type="molecule type" value="Genomic_DNA"/>
</dbReference>
<protein>
    <submittedName>
        <fullName evidence="15">Glycerophosphoryl diester phosphodiesterase family</fullName>
    </submittedName>
</protein>
<evidence type="ECO:0000256" key="2">
    <source>
        <dbReference type="ARBA" id="ARBA00007277"/>
    </source>
</evidence>
<keyword evidence="5 13" id="KW-1133">Transmembrane helix</keyword>
<keyword evidence="3 13" id="KW-0812">Transmembrane</keyword>
<evidence type="ECO:0000256" key="13">
    <source>
        <dbReference type="SAM" id="Phobius"/>
    </source>
</evidence>
<feature type="transmembrane region" description="Helical" evidence="13">
    <location>
        <begin position="6"/>
        <end position="24"/>
    </location>
</feature>
<evidence type="ECO:0000256" key="11">
    <source>
        <dbReference type="ARBA" id="ARBA00048580"/>
    </source>
</evidence>
<comment type="catalytic activity">
    <reaction evidence="10">
        <text>N-hexadecanoyl-1-(9Z-octadecenoyl)-sn-glycero-3-phosphoethanolamine + H2O = N-hexadecanoylethanolamine + 1-(9Z-octadecenoyl)-sn-glycero-3-phosphate + H(+)</text>
        <dbReference type="Rhea" id="RHEA:53168"/>
        <dbReference type="ChEBI" id="CHEBI:15377"/>
        <dbReference type="ChEBI" id="CHEBI:15378"/>
        <dbReference type="ChEBI" id="CHEBI:71464"/>
        <dbReference type="ChEBI" id="CHEBI:74544"/>
        <dbReference type="ChEBI" id="CHEBI:85217"/>
    </reaction>
    <physiologicalReaction direction="left-to-right" evidence="10">
        <dbReference type="Rhea" id="RHEA:53169"/>
    </physiologicalReaction>
</comment>
<evidence type="ECO:0000256" key="7">
    <source>
        <dbReference type="ARBA" id="ARBA00023136"/>
    </source>
</evidence>
<dbReference type="Gene3D" id="3.20.20.190">
    <property type="entry name" value="Phosphatidylinositol (PI) phosphodiesterase"/>
    <property type="match status" value="1"/>
</dbReference>
<evidence type="ECO:0000256" key="5">
    <source>
        <dbReference type="ARBA" id="ARBA00022989"/>
    </source>
</evidence>
<dbReference type="Proteomes" id="UP001307889">
    <property type="component" value="Chromosome 6"/>
</dbReference>
<name>A0ABN7AVE9_9HEMI</name>
<evidence type="ECO:0000313" key="16">
    <source>
        <dbReference type="Proteomes" id="UP001307889"/>
    </source>
</evidence>
<evidence type="ECO:0000256" key="3">
    <source>
        <dbReference type="ARBA" id="ARBA00022692"/>
    </source>
</evidence>
<evidence type="ECO:0000256" key="8">
    <source>
        <dbReference type="ARBA" id="ARBA00036083"/>
    </source>
</evidence>
<dbReference type="InterPro" id="IPR017946">
    <property type="entry name" value="PLC-like_Pdiesterase_TIM-brl"/>
</dbReference>
<organism evidence="15 16">
    <name type="scientific">Nesidiocoris tenuis</name>
    <dbReference type="NCBI Taxonomy" id="355587"/>
    <lineage>
        <taxon>Eukaryota</taxon>
        <taxon>Metazoa</taxon>
        <taxon>Ecdysozoa</taxon>
        <taxon>Arthropoda</taxon>
        <taxon>Hexapoda</taxon>
        <taxon>Insecta</taxon>
        <taxon>Pterygota</taxon>
        <taxon>Neoptera</taxon>
        <taxon>Paraneoptera</taxon>
        <taxon>Hemiptera</taxon>
        <taxon>Heteroptera</taxon>
        <taxon>Panheteroptera</taxon>
        <taxon>Cimicomorpha</taxon>
        <taxon>Miridae</taxon>
        <taxon>Dicyphina</taxon>
        <taxon>Nesidiocoris</taxon>
    </lineage>
</organism>
<evidence type="ECO:0000256" key="10">
    <source>
        <dbReference type="ARBA" id="ARBA00047538"/>
    </source>
</evidence>
<dbReference type="Pfam" id="PF03009">
    <property type="entry name" value="GDPD"/>
    <property type="match status" value="1"/>
</dbReference>
<proteinExistence type="inferred from homology"/>
<feature type="transmembrane region" description="Helical" evidence="13">
    <location>
        <begin position="209"/>
        <end position="226"/>
    </location>
</feature>
<evidence type="ECO:0000256" key="4">
    <source>
        <dbReference type="ARBA" id="ARBA00022801"/>
    </source>
</evidence>
<dbReference type="InterPro" id="IPR030395">
    <property type="entry name" value="GP_PDE_dom"/>
</dbReference>
<comment type="catalytic activity">
    <reaction evidence="9">
        <text>N-(5Z,8Z,11Z,14Z-eicosatetraenoyl)-1-(9Z-octadecenoyl)-sn-glycero-3-phosphoethanolamine + H2O = N-(5Z,8Z,11Z,14Z-eicosatetraenoyl)-ethanolamine + 1-(9Z-octadecenoyl)-sn-glycero-3-phosphate + H(+)</text>
        <dbReference type="Rhea" id="RHEA:45544"/>
        <dbReference type="ChEBI" id="CHEBI:2700"/>
        <dbReference type="ChEBI" id="CHEBI:15377"/>
        <dbReference type="ChEBI" id="CHEBI:15378"/>
        <dbReference type="ChEBI" id="CHEBI:74544"/>
        <dbReference type="ChEBI" id="CHEBI:85223"/>
    </reaction>
    <physiologicalReaction direction="left-to-right" evidence="9">
        <dbReference type="Rhea" id="RHEA:45545"/>
    </physiologicalReaction>
</comment>
<evidence type="ECO:0000256" key="12">
    <source>
        <dbReference type="ARBA" id="ARBA00048947"/>
    </source>
</evidence>
<keyword evidence="7 13" id="KW-0472">Membrane</keyword>
<dbReference type="CDD" id="cd08612">
    <property type="entry name" value="GDPD_GDE4"/>
    <property type="match status" value="1"/>
</dbReference>
<accession>A0ABN7AVE9</accession>
<evidence type="ECO:0000256" key="9">
    <source>
        <dbReference type="ARBA" id="ARBA00047392"/>
    </source>
</evidence>
<keyword evidence="4" id="KW-0378">Hydrolase</keyword>
<dbReference type="PROSITE" id="PS50007">
    <property type="entry name" value="PIPLC_X_DOMAIN"/>
    <property type="match status" value="1"/>
</dbReference>
<feature type="domain" description="GP-PDE" evidence="14">
    <location>
        <begin position="40"/>
        <end position="321"/>
    </location>
</feature>
<dbReference type="PANTHER" id="PTHR42758:SF2">
    <property type="entry name" value="PHOSPHATIDYLGLYCEROL PHOSPHOLIPASE C"/>
    <property type="match status" value="1"/>
</dbReference>
<evidence type="ECO:0000313" key="15">
    <source>
        <dbReference type="EMBL" id="BES95509.1"/>
    </source>
</evidence>
<comment type="similarity">
    <text evidence="2">Belongs to the glycerophosphoryl diester phosphodiesterase family.</text>
</comment>
<comment type="catalytic activity">
    <reaction evidence="11">
        <text>1-O-(1Z-octadecenyl)-sn-glycero-3-phospho-N-hexadecanoyl-ethanolamine + H2O = 1-O-(1Z-octadecenyl)-sn-glycero-3-phosphate + N-hexadecanoylethanolamine + H(+)</text>
        <dbReference type="Rhea" id="RHEA:53184"/>
        <dbReference type="ChEBI" id="CHEBI:15377"/>
        <dbReference type="ChEBI" id="CHEBI:15378"/>
        <dbReference type="ChEBI" id="CHEBI:71464"/>
        <dbReference type="ChEBI" id="CHEBI:137009"/>
        <dbReference type="ChEBI" id="CHEBI:137017"/>
    </reaction>
    <physiologicalReaction direction="left-to-right" evidence="11">
        <dbReference type="Rhea" id="RHEA:53185"/>
    </physiologicalReaction>
</comment>
<comment type="catalytic activity">
    <reaction evidence="8">
        <text>1-O-hexadecyl-sn-glycero-3-phosphocholine + H2O = 1-O-hexadecyl-sn-glycero-3-phosphate + choline + H(+)</text>
        <dbReference type="Rhea" id="RHEA:41143"/>
        <dbReference type="ChEBI" id="CHEBI:15354"/>
        <dbReference type="ChEBI" id="CHEBI:15377"/>
        <dbReference type="ChEBI" id="CHEBI:15378"/>
        <dbReference type="ChEBI" id="CHEBI:64496"/>
        <dbReference type="ChEBI" id="CHEBI:77580"/>
    </reaction>
    <physiologicalReaction direction="left-to-right" evidence="8">
        <dbReference type="Rhea" id="RHEA:41144"/>
    </physiologicalReaction>
</comment>
<evidence type="ECO:0000259" key="14">
    <source>
        <dbReference type="PROSITE" id="PS51704"/>
    </source>
</evidence>
<evidence type="ECO:0000256" key="1">
    <source>
        <dbReference type="ARBA" id="ARBA00004370"/>
    </source>
</evidence>